<dbReference type="GO" id="GO:0003700">
    <property type="term" value="F:DNA-binding transcription factor activity"/>
    <property type="evidence" value="ECO:0007669"/>
    <property type="project" value="InterPro"/>
</dbReference>
<dbReference type="GO" id="GO:0005829">
    <property type="term" value="C:cytosol"/>
    <property type="evidence" value="ECO:0007669"/>
    <property type="project" value="TreeGrafter"/>
</dbReference>
<feature type="domain" description="HTH lysR-type" evidence="5">
    <location>
        <begin position="1"/>
        <end position="58"/>
    </location>
</feature>
<sequence>MEFRQLSYFLAAAQTQNFRKAAELCLVAQPALSRQIAALEAELGVTLFKRVKQRVMLTSAGLEFARYARSALDQLQQGQLAMVHIQEGQEGIVTLGCVEPLATAFLPALFRTFHQHYPRVRLNVHVCRTDEVLNLVEQGDVDLGLIFQPTLRPDVLVMNELFRQSLYLLVPAQHPFAQYTSPLALEQIVTEPLIFLRETSRLRRSIERILSQHGLSVEPVVEIDSLAGLKELVRQGCGVTIIPPALLESDLRERDMAIVPIADLTEQYIFALVYRRFGWVSGPARQFIKTVTETTTFKNKPDRAQES</sequence>
<dbReference type="AlphaFoldDB" id="A0A4P6JLL5"/>
<keyword evidence="4" id="KW-0804">Transcription</keyword>
<dbReference type="CDD" id="cd05466">
    <property type="entry name" value="PBP2_LTTR_substrate"/>
    <property type="match status" value="1"/>
</dbReference>
<evidence type="ECO:0000313" key="6">
    <source>
        <dbReference type="EMBL" id="QBD76147.1"/>
    </source>
</evidence>
<dbReference type="RefSeq" id="WP_129886742.1">
    <property type="nucleotide sequence ID" value="NZ_CP035758.1"/>
</dbReference>
<dbReference type="Gene3D" id="3.40.190.290">
    <property type="match status" value="1"/>
</dbReference>
<dbReference type="Proteomes" id="UP000290365">
    <property type="component" value="Chromosome"/>
</dbReference>
<keyword evidence="3" id="KW-0238">DNA-binding</keyword>
<gene>
    <name evidence="6" type="ORF">EPA93_09050</name>
</gene>
<evidence type="ECO:0000313" key="7">
    <source>
        <dbReference type="Proteomes" id="UP000290365"/>
    </source>
</evidence>
<dbReference type="InterPro" id="IPR036390">
    <property type="entry name" value="WH_DNA-bd_sf"/>
</dbReference>
<dbReference type="SUPFAM" id="SSF53850">
    <property type="entry name" value="Periplasmic binding protein-like II"/>
    <property type="match status" value="1"/>
</dbReference>
<keyword evidence="7" id="KW-1185">Reference proteome</keyword>
<reference evidence="6 7" key="1">
    <citation type="submission" date="2019-01" db="EMBL/GenBank/DDBJ databases">
        <title>Ktedonosporobacter rubrisoli SCAWS-G2.</title>
        <authorList>
            <person name="Huang Y."/>
            <person name="Yan B."/>
        </authorList>
    </citation>
    <scope>NUCLEOTIDE SEQUENCE [LARGE SCALE GENOMIC DNA]</scope>
    <source>
        <strain evidence="6 7">SCAWS-G2</strain>
    </source>
</reference>
<dbReference type="Gene3D" id="1.10.10.10">
    <property type="entry name" value="Winged helix-like DNA-binding domain superfamily/Winged helix DNA-binding domain"/>
    <property type="match status" value="1"/>
</dbReference>
<evidence type="ECO:0000256" key="1">
    <source>
        <dbReference type="ARBA" id="ARBA00009437"/>
    </source>
</evidence>
<dbReference type="InterPro" id="IPR050950">
    <property type="entry name" value="HTH-type_LysR_regulators"/>
</dbReference>
<keyword evidence="2" id="KW-0805">Transcription regulation</keyword>
<evidence type="ECO:0000259" key="5">
    <source>
        <dbReference type="PROSITE" id="PS50931"/>
    </source>
</evidence>
<evidence type="ECO:0000256" key="4">
    <source>
        <dbReference type="ARBA" id="ARBA00023163"/>
    </source>
</evidence>
<dbReference type="FunFam" id="1.10.10.10:FF:000001">
    <property type="entry name" value="LysR family transcriptional regulator"/>
    <property type="match status" value="1"/>
</dbReference>
<evidence type="ECO:0000256" key="2">
    <source>
        <dbReference type="ARBA" id="ARBA00023015"/>
    </source>
</evidence>
<dbReference type="GO" id="GO:0003677">
    <property type="term" value="F:DNA binding"/>
    <property type="evidence" value="ECO:0007669"/>
    <property type="project" value="UniProtKB-KW"/>
</dbReference>
<comment type="similarity">
    <text evidence="1">Belongs to the LysR transcriptional regulatory family.</text>
</comment>
<name>A0A4P6JLL5_KTERU</name>
<dbReference type="InterPro" id="IPR036388">
    <property type="entry name" value="WH-like_DNA-bd_sf"/>
</dbReference>
<dbReference type="PROSITE" id="PS50931">
    <property type="entry name" value="HTH_LYSR"/>
    <property type="match status" value="1"/>
</dbReference>
<protein>
    <submittedName>
        <fullName evidence="6">LysR family transcriptional regulator</fullName>
    </submittedName>
</protein>
<dbReference type="SUPFAM" id="SSF46785">
    <property type="entry name" value="Winged helix' DNA-binding domain"/>
    <property type="match status" value="1"/>
</dbReference>
<evidence type="ECO:0000256" key="3">
    <source>
        <dbReference type="ARBA" id="ARBA00023125"/>
    </source>
</evidence>
<dbReference type="Pfam" id="PF03466">
    <property type="entry name" value="LysR_substrate"/>
    <property type="match status" value="1"/>
</dbReference>
<dbReference type="InterPro" id="IPR000847">
    <property type="entry name" value="LysR_HTH_N"/>
</dbReference>
<dbReference type="EMBL" id="CP035758">
    <property type="protein sequence ID" value="QBD76147.1"/>
    <property type="molecule type" value="Genomic_DNA"/>
</dbReference>
<accession>A0A4P6JLL5</accession>
<dbReference type="KEGG" id="kbs:EPA93_09050"/>
<dbReference type="PRINTS" id="PR00039">
    <property type="entry name" value="HTHLYSR"/>
</dbReference>
<dbReference type="PANTHER" id="PTHR30419">
    <property type="entry name" value="HTH-TYPE TRANSCRIPTIONAL REGULATOR YBHD"/>
    <property type="match status" value="1"/>
</dbReference>
<dbReference type="InterPro" id="IPR005119">
    <property type="entry name" value="LysR_subst-bd"/>
</dbReference>
<proteinExistence type="inferred from homology"/>
<organism evidence="6 7">
    <name type="scientific">Ktedonosporobacter rubrisoli</name>
    <dbReference type="NCBI Taxonomy" id="2509675"/>
    <lineage>
        <taxon>Bacteria</taxon>
        <taxon>Bacillati</taxon>
        <taxon>Chloroflexota</taxon>
        <taxon>Ktedonobacteria</taxon>
        <taxon>Ktedonobacterales</taxon>
        <taxon>Ktedonosporobacteraceae</taxon>
        <taxon>Ktedonosporobacter</taxon>
    </lineage>
</organism>
<dbReference type="OrthoDB" id="119203at2"/>
<dbReference type="Pfam" id="PF00126">
    <property type="entry name" value="HTH_1"/>
    <property type="match status" value="1"/>
</dbReference>